<dbReference type="Pfam" id="PF00528">
    <property type="entry name" value="BPD_transp_1"/>
    <property type="match status" value="1"/>
</dbReference>
<dbReference type="NCBIfam" id="TIGR00974">
    <property type="entry name" value="3a0107s02c"/>
    <property type="match status" value="1"/>
</dbReference>
<feature type="compositionally biased region" description="Low complexity" evidence="9">
    <location>
        <begin position="87"/>
        <end position="101"/>
    </location>
</feature>
<dbReference type="Gene3D" id="1.10.3720.10">
    <property type="entry name" value="MetI-like"/>
    <property type="match status" value="1"/>
</dbReference>
<evidence type="ECO:0000256" key="3">
    <source>
        <dbReference type="ARBA" id="ARBA00022448"/>
    </source>
</evidence>
<feature type="domain" description="ABC transmembrane type-1" evidence="11">
    <location>
        <begin position="239"/>
        <end position="446"/>
    </location>
</feature>
<feature type="transmembrane region" description="Helical" evidence="10">
    <location>
        <begin position="284"/>
        <end position="304"/>
    </location>
</feature>
<comment type="subcellular location">
    <subcellularLocation>
        <location evidence="1">Cell membrane</location>
        <topology evidence="1">Multi-pass membrane protein</topology>
    </subcellularLocation>
</comment>
<accession>A0A6J7SGB8</accession>
<dbReference type="GO" id="GO:0005315">
    <property type="term" value="F:phosphate transmembrane transporter activity"/>
    <property type="evidence" value="ECO:0007669"/>
    <property type="project" value="InterPro"/>
</dbReference>
<feature type="transmembrane region" description="Helical" evidence="10">
    <location>
        <begin position="310"/>
        <end position="331"/>
    </location>
</feature>
<proteinExistence type="inferred from homology"/>
<name>A0A6J7SGB8_9ZZZZ</name>
<evidence type="ECO:0000256" key="8">
    <source>
        <dbReference type="ARBA" id="ARBA00023136"/>
    </source>
</evidence>
<feature type="transmembrane region" description="Helical" evidence="10">
    <location>
        <begin position="145"/>
        <end position="168"/>
    </location>
</feature>
<evidence type="ECO:0000256" key="6">
    <source>
        <dbReference type="ARBA" id="ARBA00022692"/>
    </source>
</evidence>
<dbReference type="InterPro" id="IPR051408">
    <property type="entry name" value="Phosphate_transprt_permease"/>
</dbReference>
<feature type="region of interest" description="Disordered" evidence="9">
    <location>
        <begin position="87"/>
        <end position="109"/>
    </location>
</feature>
<dbReference type="CDD" id="cd06261">
    <property type="entry name" value="TM_PBP2"/>
    <property type="match status" value="1"/>
</dbReference>
<evidence type="ECO:0000256" key="1">
    <source>
        <dbReference type="ARBA" id="ARBA00004651"/>
    </source>
</evidence>
<dbReference type="PANTHER" id="PTHR42922:SF1">
    <property type="entry name" value="PHOSPHATE TRANSPORT SYSTEM PERMEASE PROTEIN PSTA"/>
    <property type="match status" value="1"/>
</dbReference>
<gene>
    <name evidence="12" type="ORF">UFOPK3752_02231</name>
    <name evidence="13" type="ORF">UFOPK4150_02327</name>
</gene>
<evidence type="ECO:0000313" key="12">
    <source>
        <dbReference type="EMBL" id="CAB4960225.1"/>
    </source>
</evidence>
<evidence type="ECO:0000259" key="11">
    <source>
        <dbReference type="PROSITE" id="PS50928"/>
    </source>
</evidence>
<dbReference type="InterPro" id="IPR000515">
    <property type="entry name" value="MetI-like"/>
</dbReference>
<evidence type="ECO:0000256" key="5">
    <source>
        <dbReference type="ARBA" id="ARBA00022592"/>
    </source>
</evidence>
<dbReference type="EMBL" id="CAFBPU010000078">
    <property type="protein sequence ID" value="CAB5040404.1"/>
    <property type="molecule type" value="Genomic_DNA"/>
</dbReference>
<dbReference type="InterPro" id="IPR005672">
    <property type="entry name" value="Phosphate_PstA"/>
</dbReference>
<dbReference type="EMBL" id="CAFBND010000149">
    <property type="protein sequence ID" value="CAB4960225.1"/>
    <property type="molecule type" value="Genomic_DNA"/>
</dbReference>
<evidence type="ECO:0000256" key="2">
    <source>
        <dbReference type="ARBA" id="ARBA00007069"/>
    </source>
</evidence>
<reference evidence="13" key="1">
    <citation type="submission" date="2020-05" db="EMBL/GenBank/DDBJ databases">
        <authorList>
            <person name="Chiriac C."/>
            <person name="Salcher M."/>
            <person name="Ghai R."/>
            <person name="Kavagutti S V."/>
        </authorList>
    </citation>
    <scope>NUCLEOTIDE SEQUENCE</scope>
</reference>
<keyword evidence="7 10" id="KW-1133">Transmembrane helix</keyword>
<organism evidence="13">
    <name type="scientific">freshwater metagenome</name>
    <dbReference type="NCBI Taxonomy" id="449393"/>
    <lineage>
        <taxon>unclassified sequences</taxon>
        <taxon>metagenomes</taxon>
        <taxon>ecological metagenomes</taxon>
    </lineage>
</organism>
<feature type="transmembrane region" description="Helical" evidence="10">
    <location>
        <begin position="425"/>
        <end position="446"/>
    </location>
</feature>
<keyword evidence="5" id="KW-0592">Phosphate transport</keyword>
<dbReference type="SUPFAM" id="SSF161098">
    <property type="entry name" value="MetI-like"/>
    <property type="match status" value="1"/>
</dbReference>
<keyword evidence="8 10" id="KW-0472">Membrane</keyword>
<feature type="transmembrane region" description="Helical" evidence="10">
    <location>
        <begin position="121"/>
        <end position="139"/>
    </location>
</feature>
<keyword evidence="3" id="KW-0813">Transport</keyword>
<feature type="transmembrane region" description="Helical" evidence="10">
    <location>
        <begin position="180"/>
        <end position="204"/>
    </location>
</feature>
<dbReference type="InterPro" id="IPR035906">
    <property type="entry name" value="MetI-like_sf"/>
</dbReference>
<dbReference type="AlphaFoldDB" id="A0A6J7SGB8"/>
<protein>
    <submittedName>
        <fullName evidence="13">Unannotated protein</fullName>
    </submittedName>
</protein>
<sequence length="453" mass="47537">MTATIDRDERESSSREDTLTDVRISGDQDLAAADATLAALDFDGAGVESIDVTSEVTQPRTVGVVVDSGAPPQQFSVDPTVVAAADAAGTATPSPTPAARVSRSHRADSPRAIRARTQDDMMSLWGSFAGSFALVWVLYTQVLPFTGRVGFVICWFFVFLAMYAGVTAVGNPPQVIVDRLVAATVRVGALMVFGALATAVLFTFQQGMPALLNINFFTQDMAGVRPTDPLDQGGILHAVLGSVIEIGIAVAITLPLGIGCAIYMNEIRGKLSRIVRTVVEAMTALPSIVAGLFIYTVLIVALGISRTGIAAAAAIAVMMLPIIARSADVVLRVMPGGLREASLALGASKWQTVRQVVIPTVRSGLATALILGIARGVGETSPVLLTSGASTFLNADPLNEPMNSLPLFVFSAVRSGEPLFIQRGFGAASVLLILVLILFMVTRFLARQKVGGR</sequence>
<evidence type="ECO:0000313" key="13">
    <source>
        <dbReference type="EMBL" id="CAB5040404.1"/>
    </source>
</evidence>
<feature type="transmembrane region" description="Helical" evidence="10">
    <location>
        <begin position="235"/>
        <end position="263"/>
    </location>
</feature>
<evidence type="ECO:0000256" key="4">
    <source>
        <dbReference type="ARBA" id="ARBA00022475"/>
    </source>
</evidence>
<evidence type="ECO:0000256" key="10">
    <source>
        <dbReference type="SAM" id="Phobius"/>
    </source>
</evidence>
<keyword evidence="6 10" id="KW-0812">Transmembrane</keyword>
<dbReference type="GO" id="GO:0035435">
    <property type="term" value="P:phosphate ion transmembrane transport"/>
    <property type="evidence" value="ECO:0007669"/>
    <property type="project" value="InterPro"/>
</dbReference>
<keyword evidence="4" id="KW-1003">Cell membrane</keyword>
<evidence type="ECO:0000256" key="7">
    <source>
        <dbReference type="ARBA" id="ARBA00022989"/>
    </source>
</evidence>
<dbReference type="PROSITE" id="PS50928">
    <property type="entry name" value="ABC_TM1"/>
    <property type="match status" value="1"/>
</dbReference>
<dbReference type="PANTHER" id="PTHR42922">
    <property type="entry name" value="PHOSPHATE TRANSPORT SYSTEM PERMEASE PROTEIN PSTA"/>
    <property type="match status" value="1"/>
</dbReference>
<feature type="region of interest" description="Disordered" evidence="9">
    <location>
        <begin position="1"/>
        <end position="22"/>
    </location>
</feature>
<comment type="similarity">
    <text evidence="2">Belongs to the binding-protein-dependent transport system permease family. CysTW subfamily.</text>
</comment>
<evidence type="ECO:0000256" key="9">
    <source>
        <dbReference type="SAM" id="MobiDB-lite"/>
    </source>
</evidence>
<dbReference type="GO" id="GO:0005886">
    <property type="term" value="C:plasma membrane"/>
    <property type="evidence" value="ECO:0007669"/>
    <property type="project" value="UniProtKB-SubCell"/>
</dbReference>